<comment type="subcellular location">
    <subcellularLocation>
        <location evidence="13">Cell membrane</location>
        <topology evidence="13">Multi-pass membrane protein</topology>
        <orientation evidence="13">Cytoplasmic side</orientation>
    </subcellularLocation>
    <subcellularLocation>
        <location evidence="1">Membrane</location>
    </subcellularLocation>
</comment>
<comment type="caution">
    <text evidence="13">Lacks conserved residue(s) required for the propagation of feature annotation.</text>
</comment>
<dbReference type="Gene3D" id="1.20.58.760">
    <property type="entry name" value="Peptidase M41"/>
    <property type="match status" value="1"/>
</dbReference>
<comment type="similarity">
    <text evidence="13">In the central section; belongs to the AAA ATPase family.</text>
</comment>
<keyword evidence="3 13" id="KW-0645">Protease</keyword>
<dbReference type="InterPro" id="IPR037219">
    <property type="entry name" value="Peptidase_M41-like"/>
</dbReference>
<keyword evidence="7 13" id="KW-0378">Hydrolase</keyword>
<dbReference type="SMART" id="SM00382">
    <property type="entry name" value="AAA"/>
    <property type="match status" value="1"/>
</dbReference>
<evidence type="ECO:0000313" key="16">
    <source>
        <dbReference type="EMBL" id="MBS4537995.1"/>
    </source>
</evidence>
<dbReference type="InterPro" id="IPR000642">
    <property type="entry name" value="Peptidase_M41"/>
</dbReference>
<dbReference type="GO" id="GO:0005524">
    <property type="term" value="F:ATP binding"/>
    <property type="evidence" value="ECO:0007669"/>
    <property type="project" value="UniProtKB-UniRule"/>
</dbReference>
<evidence type="ECO:0000256" key="9">
    <source>
        <dbReference type="ARBA" id="ARBA00022840"/>
    </source>
</evidence>
<dbReference type="EC" id="3.4.24.-" evidence="13"/>
<dbReference type="PANTHER" id="PTHR23076:SF97">
    <property type="entry name" value="ATP-DEPENDENT ZINC METALLOPROTEASE YME1L1"/>
    <property type="match status" value="1"/>
</dbReference>
<keyword evidence="8 13" id="KW-0862">Zinc</keyword>
<evidence type="ECO:0000256" key="12">
    <source>
        <dbReference type="ARBA" id="ARBA00023136"/>
    </source>
</evidence>
<keyword evidence="4 13" id="KW-0812">Transmembrane</keyword>
<evidence type="ECO:0000256" key="4">
    <source>
        <dbReference type="ARBA" id="ARBA00022692"/>
    </source>
</evidence>
<evidence type="ECO:0000256" key="2">
    <source>
        <dbReference type="ARBA" id="ARBA00010044"/>
    </source>
</evidence>
<feature type="binding site" evidence="13">
    <location>
        <position position="348"/>
    </location>
    <ligand>
        <name>Zn(2+)</name>
        <dbReference type="ChEBI" id="CHEBI:29105"/>
        <note>catalytic</note>
    </ligand>
</feature>
<dbReference type="Pfam" id="PF17862">
    <property type="entry name" value="AAA_lid_3"/>
    <property type="match status" value="1"/>
</dbReference>
<gene>
    <name evidence="13" type="primary">ftsH</name>
    <name evidence="16" type="ORF">GOQ27_05950</name>
</gene>
<keyword evidence="11 13" id="KW-0482">Metalloprotease</keyword>
<evidence type="ECO:0000256" key="3">
    <source>
        <dbReference type="ARBA" id="ARBA00022670"/>
    </source>
</evidence>
<evidence type="ECO:0000256" key="13">
    <source>
        <dbReference type="HAMAP-Rule" id="MF_01458"/>
    </source>
</evidence>
<comment type="function">
    <text evidence="13">Acts as a processive, ATP-dependent zinc metallopeptidase for both cytoplasmic and membrane proteins. Plays a role in the quality control of integral membrane proteins.</text>
</comment>
<feature type="transmembrane region" description="Helical" evidence="13">
    <location>
        <begin position="6"/>
        <end position="23"/>
    </location>
</feature>
<keyword evidence="9 13" id="KW-0067">ATP-binding</keyword>
<dbReference type="PANTHER" id="PTHR23076">
    <property type="entry name" value="METALLOPROTEASE M41 FTSH"/>
    <property type="match status" value="1"/>
</dbReference>
<keyword evidence="13" id="KW-1003">Cell membrane</keyword>
<dbReference type="GO" id="GO:0030163">
    <property type="term" value="P:protein catabolic process"/>
    <property type="evidence" value="ECO:0007669"/>
    <property type="project" value="UniProtKB-UniRule"/>
</dbReference>
<dbReference type="GO" id="GO:0004222">
    <property type="term" value="F:metalloendopeptidase activity"/>
    <property type="evidence" value="ECO:0007669"/>
    <property type="project" value="InterPro"/>
</dbReference>
<keyword evidence="5 13" id="KW-0479">Metal-binding</keyword>
<evidence type="ECO:0000256" key="5">
    <source>
        <dbReference type="ARBA" id="ARBA00022723"/>
    </source>
</evidence>
<dbReference type="EMBL" id="WSFT01000025">
    <property type="protein sequence ID" value="MBS4537995.1"/>
    <property type="molecule type" value="Genomic_DNA"/>
</dbReference>
<dbReference type="Pfam" id="PF01434">
    <property type="entry name" value="Peptidase_M41"/>
    <property type="match status" value="1"/>
</dbReference>
<dbReference type="InterPro" id="IPR005936">
    <property type="entry name" value="FtsH"/>
</dbReference>
<dbReference type="GO" id="GO:0005737">
    <property type="term" value="C:cytoplasm"/>
    <property type="evidence" value="ECO:0007669"/>
    <property type="project" value="UniProtKB-ARBA"/>
</dbReference>
<evidence type="ECO:0000256" key="10">
    <source>
        <dbReference type="ARBA" id="ARBA00022989"/>
    </source>
</evidence>
<dbReference type="Gene3D" id="1.10.8.60">
    <property type="match status" value="1"/>
</dbReference>
<dbReference type="FunFam" id="3.40.50.300:FF:000352">
    <property type="entry name" value="ATP-dependent zinc metalloprotease FTSH 7, chloroplastic"/>
    <property type="match status" value="1"/>
</dbReference>
<dbReference type="InterPro" id="IPR041569">
    <property type="entry name" value="AAA_lid_3"/>
</dbReference>
<evidence type="ECO:0000256" key="8">
    <source>
        <dbReference type="ARBA" id="ARBA00022833"/>
    </source>
</evidence>
<dbReference type="AlphaFoldDB" id="A0A942Z8J9"/>
<evidence type="ECO:0000256" key="11">
    <source>
        <dbReference type="ARBA" id="ARBA00023049"/>
    </source>
</evidence>
<comment type="similarity">
    <text evidence="14">Belongs to the AAA ATPase family.</text>
</comment>
<reference evidence="16" key="1">
    <citation type="submission" date="2019-12" db="EMBL/GenBank/DDBJ databases">
        <title>Clostridiaceae gen. nov. sp. nov., isolated from sediment in Xinjiang, China.</title>
        <authorList>
            <person name="Zhang R."/>
        </authorList>
    </citation>
    <scope>NUCLEOTIDE SEQUENCE</scope>
    <source>
        <strain evidence="16">D2Q-11</strain>
    </source>
</reference>
<name>A0A942Z8J9_9FIRM</name>
<keyword evidence="12 13" id="KW-0472">Membrane</keyword>
<protein>
    <recommendedName>
        <fullName evidence="13">ATP-dependent zinc metalloprotease FtsH</fullName>
        <ecNumber evidence="13">3.4.24.-</ecNumber>
    </recommendedName>
</protein>
<dbReference type="InterPro" id="IPR003960">
    <property type="entry name" value="ATPase_AAA_CS"/>
</dbReference>
<dbReference type="SUPFAM" id="SSF140990">
    <property type="entry name" value="FtsH protease domain-like"/>
    <property type="match status" value="1"/>
</dbReference>
<feature type="domain" description="AAA+ ATPase" evidence="15">
    <location>
        <begin position="121"/>
        <end position="257"/>
    </location>
</feature>
<dbReference type="GO" id="GO:0004176">
    <property type="term" value="F:ATP-dependent peptidase activity"/>
    <property type="evidence" value="ECO:0007669"/>
    <property type="project" value="InterPro"/>
</dbReference>
<keyword evidence="17" id="KW-1185">Reference proteome</keyword>
<comment type="subunit">
    <text evidence="13">Homohexamer.</text>
</comment>
<dbReference type="FunFam" id="1.20.58.760:FF:000001">
    <property type="entry name" value="ATP-dependent zinc metalloprotease FtsH"/>
    <property type="match status" value="1"/>
</dbReference>
<dbReference type="Gene3D" id="3.40.50.300">
    <property type="entry name" value="P-loop containing nucleotide triphosphate hydrolases"/>
    <property type="match status" value="1"/>
</dbReference>
<dbReference type="InterPro" id="IPR003959">
    <property type="entry name" value="ATPase_AAA_core"/>
</dbReference>
<sequence length="519" mass="57644">MLKNKLLKVSLVIFIIVSILLLYDTYSPTSNIFNVSIGDKIFIWIITSGLFIYYIKTSGNPQLVTASIATDKKSDDGLGKNNKPNVSFNDVAGLDEVKEEMQEIIDFINDSEKFHRMGAKIPSGILFHGPPGTGKTLLAKAVAGETNSNFLYSSGSEFVEKYVGVGAKRIRTLFEKAKKDSPTIIFVDEIDAIGCKRNIDSNNEKDQTLNQLLVEMDGFNKDSTVVVIGATNRLDLLDEALLRPGRFDRHIYIGNPNLKAREDIFKVHIKNKPIDTSVNIGELSKKTHGFSGAQLANIANEAAIIAVRNNKKKIDIDDFNNAIERVVAGLEVKHPTVLTKEKEIVAHHEAGHAIVGKFLKSDMIQKISIIPRGQALGYVLKFPDDERYLLTEKELYNKIIVLLAGRAAEKAIFNEVTTGAQNDLKKATDLATNIVCSYGMSSLGNISINENYIRYYIDSINEEVSSIMESCYSKAINIVEDNIDILKDVANYLLENETMGIDELDDIFKKIPQVTQTVN</sequence>
<feature type="binding site" evidence="13">
    <location>
        <position position="423"/>
    </location>
    <ligand>
        <name>Zn(2+)</name>
        <dbReference type="ChEBI" id="CHEBI:29105"/>
        <note>catalytic</note>
    </ligand>
</feature>
<evidence type="ECO:0000259" key="15">
    <source>
        <dbReference type="SMART" id="SM00382"/>
    </source>
</evidence>
<proteinExistence type="inferred from homology"/>
<dbReference type="SUPFAM" id="SSF52540">
    <property type="entry name" value="P-loop containing nucleoside triphosphate hydrolases"/>
    <property type="match status" value="1"/>
</dbReference>
<organism evidence="16 17">
    <name type="scientific">Anaeromonas frigoriresistens</name>
    <dbReference type="NCBI Taxonomy" id="2683708"/>
    <lineage>
        <taxon>Bacteria</taxon>
        <taxon>Bacillati</taxon>
        <taxon>Bacillota</taxon>
        <taxon>Tissierellia</taxon>
        <taxon>Tissierellales</taxon>
        <taxon>Thermohalobacteraceae</taxon>
        <taxon>Anaeromonas</taxon>
    </lineage>
</organism>
<dbReference type="InterPro" id="IPR027417">
    <property type="entry name" value="P-loop_NTPase"/>
</dbReference>
<dbReference type="GO" id="GO:0005886">
    <property type="term" value="C:plasma membrane"/>
    <property type="evidence" value="ECO:0007669"/>
    <property type="project" value="UniProtKB-SubCell"/>
</dbReference>
<evidence type="ECO:0000313" key="17">
    <source>
        <dbReference type="Proteomes" id="UP000724672"/>
    </source>
</evidence>
<keyword evidence="10 13" id="KW-1133">Transmembrane helix</keyword>
<feature type="binding site" evidence="13">
    <location>
        <position position="352"/>
    </location>
    <ligand>
        <name>Zn(2+)</name>
        <dbReference type="ChEBI" id="CHEBI:29105"/>
        <note>catalytic</note>
    </ligand>
</feature>
<dbReference type="HAMAP" id="MF_01458">
    <property type="entry name" value="FtsH"/>
    <property type="match status" value="1"/>
</dbReference>
<dbReference type="FunFam" id="1.10.8.60:FF:000001">
    <property type="entry name" value="ATP-dependent zinc metalloprotease FtsH"/>
    <property type="match status" value="1"/>
</dbReference>
<dbReference type="GO" id="GO:0016887">
    <property type="term" value="F:ATP hydrolysis activity"/>
    <property type="evidence" value="ECO:0007669"/>
    <property type="project" value="UniProtKB-UniRule"/>
</dbReference>
<dbReference type="GO" id="GO:0006508">
    <property type="term" value="P:proteolysis"/>
    <property type="evidence" value="ECO:0007669"/>
    <property type="project" value="UniProtKB-KW"/>
</dbReference>
<comment type="similarity">
    <text evidence="2 13">In the C-terminal section; belongs to the peptidase M41 family.</text>
</comment>
<comment type="cofactor">
    <cofactor evidence="13">
        <name>Zn(2+)</name>
        <dbReference type="ChEBI" id="CHEBI:29105"/>
    </cofactor>
    <text evidence="13">Binds 1 zinc ion per subunit.</text>
</comment>
<feature type="active site" evidence="13">
    <location>
        <position position="349"/>
    </location>
</feature>
<feature type="binding site" evidence="13">
    <location>
        <begin position="129"/>
        <end position="136"/>
    </location>
    <ligand>
        <name>ATP</name>
        <dbReference type="ChEBI" id="CHEBI:30616"/>
    </ligand>
</feature>
<dbReference type="GO" id="GO:0008270">
    <property type="term" value="F:zinc ion binding"/>
    <property type="evidence" value="ECO:0007669"/>
    <property type="project" value="UniProtKB-UniRule"/>
</dbReference>
<evidence type="ECO:0000256" key="14">
    <source>
        <dbReference type="RuleBase" id="RU003651"/>
    </source>
</evidence>
<comment type="caution">
    <text evidence="16">The sequence shown here is derived from an EMBL/GenBank/DDBJ whole genome shotgun (WGS) entry which is preliminary data.</text>
</comment>
<accession>A0A942Z8J9</accession>
<dbReference type="InterPro" id="IPR003593">
    <property type="entry name" value="AAA+_ATPase"/>
</dbReference>
<dbReference type="Proteomes" id="UP000724672">
    <property type="component" value="Unassembled WGS sequence"/>
</dbReference>
<keyword evidence="6 13" id="KW-0547">Nucleotide-binding</keyword>
<dbReference type="Pfam" id="PF00004">
    <property type="entry name" value="AAA"/>
    <property type="match status" value="1"/>
</dbReference>
<evidence type="ECO:0000256" key="7">
    <source>
        <dbReference type="ARBA" id="ARBA00022801"/>
    </source>
</evidence>
<dbReference type="CDD" id="cd19501">
    <property type="entry name" value="RecA-like_FtsH"/>
    <property type="match status" value="1"/>
</dbReference>
<evidence type="ECO:0000256" key="1">
    <source>
        <dbReference type="ARBA" id="ARBA00004370"/>
    </source>
</evidence>
<dbReference type="PROSITE" id="PS00674">
    <property type="entry name" value="AAA"/>
    <property type="match status" value="1"/>
</dbReference>
<evidence type="ECO:0000256" key="6">
    <source>
        <dbReference type="ARBA" id="ARBA00022741"/>
    </source>
</evidence>